<dbReference type="EMBL" id="MCOG01000185">
    <property type="protein sequence ID" value="ORY28553.1"/>
    <property type="molecule type" value="Genomic_DNA"/>
</dbReference>
<dbReference type="PROSITE" id="PS50088">
    <property type="entry name" value="ANK_REPEAT"/>
    <property type="match status" value="1"/>
</dbReference>
<feature type="compositionally biased region" description="Basic residues" evidence="4">
    <location>
        <begin position="292"/>
        <end position="301"/>
    </location>
</feature>
<comment type="caution">
    <text evidence="5">The sequence shown here is derived from an EMBL/GenBank/DDBJ whole genome shotgun (WGS) entry which is preliminary data.</text>
</comment>
<dbReference type="SMART" id="SM00248">
    <property type="entry name" value="ANK"/>
    <property type="match status" value="5"/>
</dbReference>
<evidence type="ECO:0000256" key="1">
    <source>
        <dbReference type="ARBA" id="ARBA00022737"/>
    </source>
</evidence>
<keyword evidence="1" id="KW-0677">Repeat</keyword>
<keyword evidence="2 3" id="KW-0040">ANK repeat</keyword>
<dbReference type="PANTHER" id="PTHR24188">
    <property type="entry name" value="ANKYRIN REPEAT PROTEIN"/>
    <property type="match status" value="1"/>
</dbReference>
<feature type="repeat" description="ANK" evidence="3">
    <location>
        <begin position="116"/>
        <end position="144"/>
    </location>
</feature>
<accession>A0A1Y2B169</accession>
<evidence type="ECO:0000256" key="2">
    <source>
        <dbReference type="ARBA" id="ARBA00023043"/>
    </source>
</evidence>
<sequence length="301" mass="35143">MIVPQYFDINSRNENEESLLDIASLDFNYDMMVYLINEGAEIDYNKSSFVSFSSEKEKIKNIGYMLLYSIAYGKTEISKYFINKGADINGDLYNVNGRNLLYYGKCILGTNEYNCIQVTPLIVAILKQNLEITKYLISKGADVNKFGIDSNHLMNKNNKYITPLVCAIYNDNKDIGKCLIDHKVNVNDDYIQNKYDVKVKEKNGIIYEKPLYYAIKMKSEKMVKLILNLDVKIKKWRIGKYLRKLGAKPSKTNDRNRPSKKNKKNNKRKVIYNEDSTEDDDDDSDWKEDDKKRKKKKTRKN</sequence>
<evidence type="ECO:0000256" key="3">
    <source>
        <dbReference type="PROSITE-ProRule" id="PRU00023"/>
    </source>
</evidence>
<feature type="region of interest" description="Disordered" evidence="4">
    <location>
        <begin position="247"/>
        <end position="301"/>
    </location>
</feature>
<dbReference type="InterPro" id="IPR036770">
    <property type="entry name" value="Ankyrin_rpt-contain_sf"/>
</dbReference>
<dbReference type="SUPFAM" id="SSF48403">
    <property type="entry name" value="Ankyrin repeat"/>
    <property type="match status" value="1"/>
</dbReference>
<dbReference type="AlphaFoldDB" id="A0A1Y2B169"/>
<feature type="compositionally biased region" description="Basic residues" evidence="4">
    <location>
        <begin position="258"/>
        <end position="270"/>
    </location>
</feature>
<gene>
    <name evidence="5" type="ORF">LY90DRAFT_513107</name>
</gene>
<evidence type="ECO:0000256" key="4">
    <source>
        <dbReference type="SAM" id="MobiDB-lite"/>
    </source>
</evidence>
<protein>
    <submittedName>
        <fullName evidence="5">Ankyrin</fullName>
    </submittedName>
</protein>
<dbReference type="STRING" id="1754190.A0A1Y2B169"/>
<name>A0A1Y2B169_9FUNG</name>
<feature type="compositionally biased region" description="Acidic residues" evidence="4">
    <location>
        <begin position="275"/>
        <end position="287"/>
    </location>
</feature>
<dbReference type="PANTHER" id="PTHR24188:SF29">
    <property type="entry name" value="GH09064P"/>
    <property type="match status" value="1"/>
</dbReference>
<dbReference type="Proteomes" id="UP000193920">
    <property type="component" value="Unassembled WGS sequence"/>
</dbReference>
<evidence type="ECO:0000313" key="5">
    <source>
        <dbReference type="EMBL" id="ORY28553.1"/>
    </source>
</evidence>
<keyword evidence="6" id="KW-1185">Reference proteome</keyword>
<dbReference type="Pfam" id="PF12796">
    <property type="entry name" value="Ank_2"/>
    <property type="match status" value="2"/>
</dbReference>
<dbReference type="InterPro" id="IPR002110">
    <property type="entry name" value="Ankyrin_rpt"/>
</dbReference>
<proteinExistence type="predicted"/>
<reference evidence="5 6" key="1">
    <citation type="submission" date="2016-08" db="EMBL/GenBank/DDBJ databases">
        <title>A Parts List for Fungal Cellulosomes Revealed by Comparative Genomics.</title>
        <authorList>
            <consortium name="DOE Joint Genome Institute"/>
            <person name="Haitjema C.H."/>
            <person name="Gilmore S.P."/>
            <person name="Henske J.K."/>
            <person name="Solomon K.V."/>
            <person name="De Groot R."/>
            <person name="Kuo A."/>
            <person name="Mondo S.J."/>
            <person name="Salamov A.A."/>
            <person name="Labutti K."/>
            <person name="Zhao Z."/>
            <person name="Chiniquy J."/>
            <person name="Barry K."/>
            <person name="Brewer H.M."/>
            <person name="Purvine S.O."/>
            <person name="Wright A.T."/>
            <person name="Boxma B."/>
            <person name="Van Alen T."/>
            <person name="Hackstein J.H."/>
            <person name="Baker S.E."/>
            <person name="Grigoriev I.V."/>
            <person name="O'Malley M.A."/>
        </authorList>
    </citation>
    <scope>NUCLEOTIDE SEQUENCE [LARGE SCALE GENOMIC DNA]</scope>
    <source>
        <strain evidence="5 6">G1</strain>
    </source>
</reference>
<dbReference type="PROSITE" id="PS50297">
    <property type="entry name" value="ANK_REP_REGION"/>
    <property type="match status" value="1"/>
</dbReference>
<dbReference type="Gene3D" id="1.25.40.20">
    <property type="entry name" value="Ankyrin repeat-containing domain"/>
    <property type="match status" value="1"/>
</dbReference>
<organism evidence="5 6">
    <name type="scientific">Neocallimastix californiae</name>
    <dbReference type="NCBI Taxonomy" id="1754190"/>
    <lineage>
        <taxon>Eukaryota</taxon>
        <taxon>Fungi</taxon>
        <taxon>Fungi incertae sedis</taxon>
        <taxon>Chytridiomycota</taxon>
        <taxon>Chytridiomycota incertae sedis</taxon>
        <taxon>Neocallimastigomycetes</taxon>
        <taxon>Neocallimastigales</taxon>
        <taxon>Neocallimastigaceae</taxon>
        <taxon>Neocallimastix</taxon>
    </lineage>
</organism>
<evidence type="ECO:0000313" key="6">
    <source>
        <dbReference type="Proteomes" id="UP000193920"/>
    </source>
</evidence>